<keyword evidence="4" id="KW-0788">Thiol protease</keyword>
<dbReference type="Proteomes" id="UP001595900">
    <property type="component" value="Unassembled WGS sequence"/>
</dbReference>
<evidence type="ECO:0000313" key="9">
    <source>
        <dbReference type="Proteomes" id="UP001595900"/>
    </source>
</evidence>
<reference evidence="9" key="1">
    <citation type="journal article" date="2019" name="Int. J. Syst. Evol. Microbiol.">
        <title>The Global Catalogue of Microorganisms (GCM) 10K type strain sequencing project: providing services to taxonomists for standard genome sequencing and annotation.</title>
        <authorList>
            <consortium name="The Broad Institute Genomics Platform"/>
            <consortium name="The Broad Institute Genome Sequencing Center for Infectious Disease"/>
            <person name="Wu L."/>
            <person name="Ma J."/>
        </authorList>
    </citation>
    <scope>NUCLEOTIDE SEQUENCE [LARGE SCALE GENOMIC DNA]</scope>
    <source>
        <strain evidence="9">CGMCC 1.10363</strain>
    </source>
</reference>
<feature type="region of interest" description="Disordered" evidence="5">
    <location>
        <begin position="1"/>
        <end position="47"/>
    </location>
</feature>
<keyword evidence="6" id="KW-0812">Transmembrane</keyword>
<dbReference type="InterPro" id="IPR000064">
    <property type="entry name" value="NLP_P60_dom"/>
</dbReference>
<name>A0ABV8Q1V6_9MICO</name>
<dbReference type="PANTHER" id="PTHR47053">
    <property type="entry name" value="MUREIN DD-ENDOPEPTIDASE MEPH-RELATED"/>
    <property type="match status" value="1"/>
</dbReference>
<protein>
    <submittedName>
        <fullName evidence="8">C40 family peptidase</fullName>
    </submittedName>
</protein>
<feature type="compositionally biased region" description="Low complexity" evidence="5">
    <location>
        <begin position="30"/>
        <end position="47"/>
    </location>
</feature>
<dbReference type="SUPFAM" id="SSF54001">
    <property type="entry name" value="Cysteine proteinases"/>
    <property type="match status" value="1"/>
</dbReference>
<evidence type="ECO:0000256" key="2">
    <source>
        <dbReference type="ARBA" id="ARBA00022670"/>
    </source>
</evidence>
<keyword evidence="6" id="KW-1133">Transmembrane helix</keyword>
<feature type="compositionally biased region" description="Basic and acidic residues" evidence="5">
    <location>
        <begin position="13"/>
        <end position="23"/>
    </location>
</feature>
<feature type="domain" description="NlpC/P60" evidence="7">
    <location>
        <begin position="187"/>
        <end position="306"/>
    </location>
</feature>
<accession>A0ABV8Q1V6</accession>
<organism evidence="8 9">
    <name type="scientific">Gryllotalpicola reticulitermitis</name>
    <dbReference type="NCBI Taxonomy" id="1184153"/>
    <lineage>
        <taxon>Bacteria</taxon>
        <taxon>Bacillati</taxon>
        <taxon>Actinomycetota</taxon>
        <taxon>Actinomycetes</taxon>
        <taxon>Micrococcales</taxon>
        <taxon>Microbacteriaceae</taxon>
        <taxon>Gryllotalpicola</taxon>
    </lineage>
</organism>
<evidence type="ECO:0000313" key="8">
    <source>
        <dbReference type="EMBL" id="MFC4242251.1"/>
    </source>
</evidence>
<keyword evidence="3" id="KW-0378">Hydrolase</keyword>
<comment type="similarity">
    <text evidence="1">Belongs to the peptidase C40 family.</text>
</comment>
<gene>
    <name evidence="8" type="ORF">ACFOYW_02615</name>
</gene>
<sequence length="306" mass="31066">MTEEPNGNTEGALTRREARERYQTRTGALARRSPVASPTAPATRAPAAKKNPIKRFANVFVLVAAVGVVGTAAIPAYAFNPSTQGHAGSASASASLATMTRADAQSAAVGSTAQAPAVNHDSYQATSITDINSSREAAAQAAAAAKLAAQRTAAAKVAAAKAASYSAAYSGPTAAQYLAQAAPSGTSYSLSAVLATAKKYIGVPYVYGGSTPAGFDCSGFVMFVYAQFGVSLPHSSSQQAQIGQTVSLADAQPGDVIALNDGSHVGFYAGRDASGNVLILDAPKPGGHVSIRELWTTAYHIQHFGG</sequence>
<keyword evidence="2" id="KW-0645">Protease</keyword>
<evidence type="ECO:0000256" key="3">
    <source>
        <dbReference type="ARBA" id="ARBA00022801"/>
    </source>
</evidence>
<dbReference type="PROSITE" id="PS51935">
    <property type="entry name" value="NLPC_P60"/>
    <property type="match status" value="1"/>
</dbReference>
<dbReference type="InterPro" id="IPR051202">
    <property type="entry name" value="Peptidase_C40"/>
</dbReference>
<dbReference type="EMBL" id="JBHSCN010000002">
    <property type="protein sequence ID" value="MFC4242251.1"/>
    <property type="molecule type" value="Genomic_DNA"/>
</dbReference>
<evidence type="ECO:0000256" key="5">
    <source>
        <dbReference type="SAM" id="MobiDB-lite"/>
    </source>
</evidence>
<evidence type="ECO:0000256" key="1">
    <source>
        <dbReference type="ARBA" id="ARBA00007074"/>
    </source>
</evidence>
<comment type="caution">
    <text evidence="8">The sequence shown here is derived from an EMBL/GenBank/DDBJ whole genome shotgun (WGS) entry which is preliminary data.</text>
</comment>
<dbReference type="PANTHER" id="PTHR47053:SF1">
    <property type="entry name" value="MUREIN DD-ENDOPEPTIDASE MEPH-RELATED"/>
    <property type="match status" value="1"/>
</dbReference>
<proteinExistence type="inferred from homology"/>
<dbReference type="InterPro" id="IPR038765">
    <property type="entry name" value="Papain-like_cys_pep_sf"/>
</dbReference>
<evidence type="ECO:0000259" key="7">
    <source>
        <dbReference type="PROSITE" id="PS51935"/>
    </source>
</evidence>
<evidence type="ECO:0000256" key="6">
    <source>
        <dbReference type="SAM" id="Phobius"/>
    </source>
</evidence>
<evidence type="ECO:0000256" key="4">
    <source>
        <dbReference type="ARBA" id="ARBA00022807"/>
    </source>
</evidence>
<feature type="compositionally biased region" description="Polar residues" evidence="5">
    <location>
        <begin position="1"/>
        <end position="11"/>
    </location>
</feature>
<dbReference type="RefSeq" id="WP_390227059.1">
    <property type="nucleotide sequence ID" value="NZ_JBHSCN010000002.1"/>
</dbReference>
<keyword evidence="9" id="KW-1185">Reference proteome</keyword>
<dbReference type="Gene3D" id="3.90.1720.10">
    <property type="entry name" value="endopeptidase domain like (from Nostoc punctiforme)"/>
    <property type="match status" value="1"/>
</dbReference>
<dbReference type="Pfam" id="PF00877">
    <property type="entry name" value="NLPC_P60"/>
    <property type="match status" value="1"/>
</dbReference>
<feature type="transmembrane region" description="Helical" evidence="6">
    <location>
        <begin position="59"/>
        <end position="79"/>
    </location>
</feature>
<keyword evidence="6" id="KW-0472">Membrane</keyword>